<dbReference type="InParanoid" id="L2GYD1"/>
<evidence type="ECO:0000313" key="4">
    <source>
        <dbReference type="Proteomes" id="UP000011081"/>
    </source>
</evidence>
<organism evidence="3 4">
    <name type="scientific">Vavraia culicis (isolate floridensis)</name>
    <name type="common">Microsporidian parasite</name>
    <dbReference type="NCBI Taxonomy" id="948595"/>
    <lineage>
        <taxon>Eukaryota</taxon>
        <taxon>Fungi</taxon>
        <taxon>Fungi incertae sedis</taxon>
        <taxon>Microsporidia</taxon>
        <taxon>Pleistophoridae</taxon>
        <taxon>Vavraia</taxon>
    </lineage>
</organism>
<reference evidence="4" key="1">
    <citation type="submission" date="2011-03" db="EMBL/GenBank/DDBJ databases">
        <title>The genome sequence of Vavraia culicis strain floridensis.</title>
        <authorList>
            <consortium name="The Broad Institute Genome Sequencing Platform"/>
            <person name="Cuomo C."/>
            <person name="Becnel J."/>
            <person name="Sanscrainte N."/>
            <person name="Young S.K."/>
            <person name="Zeng Q."/>
            <person name="Gargeya S."/>
            <person name="Fitzgerald M."/>
            <person name="Haas B."/>
            <person name="Abouelleil A."/>
            <person name="Alvarado L."/>
            <person name="Arachchi H.M."/>
            <person name="Berlin A."/>
            <person name="Chapman S.B."/>
            <person name="Gearin G."/>
            <person name="Goldberg J."/>
            <person name="Griggs A."/>
            <person name="Gujja S."/>
            <person name="Hansen M."/>
            <person name="Heiman D."/>
            <person name="Howarth C."/>
            <person name="Larimer J."/>
            <person name="Lui A."/>
            <person name="MacDonald P.J.P."/>
            <person name="McCowen C."/>
            <person name="Montmayeur A."/>
            <person name="Murphy C."/>
            <person name="Neiman D."/>
            <person name="Pearson M."/>
            <person name="Priest M."/>
            <person name="Roberts A."/>
            <person name="Saif S."/>
            <person name="Shea T."/>
            <person name="Sisk P."/>
            <person name="Stolte C."/>
            <person name="Sykes S."/>
            <person name="Wortman J."/>
            <person name="Nusbaum C."/>
            <person name="Birren B."/>
        </authorList>
    </citation>
    <scope>NUCLEOTIDE SEQUENCE [LARGE SCALE GENOMIC DNA]</scope>
    <source>
        <strain evidence="4">floridensis</strain>
    </source>
</reference>
<dbReference type="OrthoDB" id="2193035at2759"/>
<keyword evidence="2" id="KW-0732">Signal</keyword>
<keyword evidence="4" id="KW-1185">Reference proteome</keyword>
<evidence type="ECO:0008006" key="5">
    <source>
        <dbReference type="Google" id="ProtNLM"/>
    </source>
</evidence>
<evidence type="ECO:0000256" key="1">
    <source>
        <dbReference type="SAM" id="Phobius"/>
    </source>
</evidence>
<dbReference type="GeneID" id="19878020"/>
<dbReference type="EMBL" id="GL877405">
    <property type="protein sequence ID" value="ELA48293.1"/>
    <property type="molecule type" value="Genomic_DNA"/>
</dbReference>
<proteinExistence type="predicted"/>
<dbReference type="Proteomes" id="UP000011081">
    <property type="component" value="Unassembled WGS sequence"/>
</dbReference>
<evidence type="ECO:0000256" key="2">
    <source>
        <dbReference type="SAM" id="SignalP"/>
    </source>
</evidence>
<gene>
    <name evidence="3" type="ORF">VCUG_00129</name>
</gene>
<name>L2GYD1_VAVCU</name>
<dbReference type="VEuPathDB" id="MicrosporidiaDB:VCUG_00129"/>
<dbReference type="RefSeq" id="XP_008073154.1">
    <property type="nucleotide sequence ID" value="XM_008074963.1"/>
</dbReference>
<feature type="chain" id="PRO_5003960254" description="GOLD domain-containing protein" evidence="2">
    <location>
        <begin position="18"/>
        <end position="219"/>
    </location>
</feature>
<dbReference type="OMA" id="MHRFALM"/>
<evidence type="ECO:0000313" key="3">
    <source>
        <dbReference type="EMBL" id="ELA48293.1"/>
    </source>
</evidence>
<dbReference type="AlphaFoldDB" id="L2GYD1"/>
<protein>
    <recommendedName>
        <fullName evidence="5">GOLD domain-containing protein</fullName>
    </recommendedName>
</protein>
<keyword evidence="1" id="KW-0812">Transmembrane</keyword>
<feature type="transmembrane region" description="Helical" evidence="1">
    <location>
        <begin position="184"/>
        <end position="203"/>
    </location>
</feature>
<keyword evidence="1" id="KW-0472">Membrane</keyword>
<feature type="signal peptide" evidence="2">
    <location>
        <begin position="1"/>
        <end position="17"/>
    </location>
</feature>
<dbReference type="HOGENOM" id="CLU_099520_0_0_1"/>
<sequence>MLFFFLLPVEALIRTIANNRPLVQFKQLAERTVVLMEITLMYRSNEFVPWQKLDSTTPIKSDLLITCSPDRDWTTMNKNPQFVAEYTGTGTKPTFFFTSQVNTMHRFALMLPTPNVGMYGAEMKLYEGRAKNPNVISQTDSTLRELERQIRYAIGACQEIENVLRMDLMDESEYDTIMSSTARLILGSILFKIVVVMVTFIYFNKKLKQFYVTKKIAMK</sequence>
<accession>L2GYD1</accession>
<keyword evidence="1" id="KW-1133">Transmembrane helix</keyword>